<dbReference type="GO" id="GO:0003824">
    <property type="term" value="F:catalytic activity"/>
    <property type="evidence" value="ECO:0007669"/>
    <property type="project" value="UniProtKB-ARBA"/>
</dbReference>
<dbReference type="InterPro" id="IPR012341">
    <property type="entry name" value="6hp_glycosidase-like_sf"/>
</dbReference>
<dbReference type="PANTHER" id="PTHR42899:SF1">
    <property type="entry name" value="SPERMATOGENESIS-ASSOCIATED PROTEIN 20"/>
    <property type="match status" value="1"/>
</dbReference>
<dbReference type="SUPFAM" id="SSF52833">
    <property type="entry name" value="Thioredoxin-like"/>
    <property type="match status" value="1"/>
</dbReference>
<keyword evidence="3" id="KW-1185">Reference proteome</keyword>
<dbReference type="InterPro" id="IPR036249">
    <property type="entry name" value="Thioredoxin-like_sf"/>
</dbReference>
<protein>
    <recommendedName>
        <fullName evidence="1">Spermatogenesis-associated protein 20-like TRX domain-containing protein</fullName>
    </recommendedName>
</protein>
<proteinExistence type="predicted"/>
<dbReference type="InterPro" id="IPR008928">
    <property type="entry name" value="6-hairpin_glycosidase_sf"/>
</dbReference>
<dbReference type="AlphaFoldDB" id="A0A8K0NQ06"/>
<dbReference type="EMBL" id="JABELV010000286">
    <property type="protein sequence ID" value="KAG7527452.1"/>
    <property type="molecule type" value="Genomic_DNA"/>
</dbReference>
<evidence type="ECO:0000313" key="3">
    <source>
        <dbReference type="Proteomes" id="UP000812966"/>
    </source>
</evidence>
<dbReference type="InterPro" id="IPR024705">
    <property type="entry name" value="Ssp411"/>
</dbReference>
<organism evidence="2 3">
    <name type="scientific">Filobasidium floriforme</name>
    <dbReference type="NCBI Taxonomy" id="5210"/>
    <lineage>
        <taxon>Eukaryota</taxon>
        <taxon>Fungi</taxon>
        <taxon>Dikarya</taxon>
        <taxon>Basidiomycota</taxon>
        <taxon>Agaricomycotina</taxon>
        <taxon>Tremellomycetes</taxon>
        <taxon>Filobasidiales</taxon>
        <taxon>Filobasidiaceae</taxon>
        <taxon>Filobasidium</taxon>
    </lineage>
</organism>
<comment type="caution">
    <text evidence="2">The sequence shown here is derived from an EMBL/GenBank/DDBJ whole genome shotgun (WGS) entry which is preliminary data.</text>
</comment>
<reference evidence="2" key="1">
    <citation type="submission" date="2020-04" db="EMBL/GenBank/DDBJ databases">
        <title>Analysis of mating type loci in Filobasidium floriforme.</title>
        <authorList>
            <person name="Nowrousian M."/>
        </authorList>
    </citation>
    <scope>NUCLEOTIDE SEQUENCE</scope>
    <source>
        <strain evidence="2">CBS 6242</strain>
    </source>
</reference>
<accession>A0A8K0NQ06</accession>
<dbReference type="Gene3D" id="3.40.30.10">
    <property type="entry name" value="Glutaredoxin"/>
    <property type="match status" value="1"/>
</dbReference>
<sequence>MPLAEINLYFHCPSVLGRIRHIAGTSTLPLCIRSTSPELHTGQLKWSRCRTSWSPDGSQSDTRKISWTSYHHYQMSTQETKGKGKGKAELPLLKNTLEQARSPYLLQHKSNPVHWQQWTPETIARAREEDKMIFLSVGYSTCHWCGVQAEESFSNETCAAMMNKYFICIKVDREERPDVDRMYMQYLQATSGGGGWPMSVFLTPTLEPVFAGTYFPLGKFMGLLDKISELWQDQREMVIENGRDVIQQLKDVQVSDDIQSESSTNLAGLINPAVHKIYKYLCRNYDPVNGGFSRRGPKFPSTSQNMVILARIAAHSAKKDASEESQQEGRNAAIMGMDMLRALWKGGVRDWVGGGVARYSVDEYFRLPHFEKMLYDQAQLALSALEFALLPNLPAPQEENRRICEDLAADIIDYVSRNLVSADGGMFNAEDADSGESLENPGKKSGKSDRPDLWYLEGAFYVWTREEFDLVLGDDAEVAATFWNVKAKGNVDPSHDARNELKGKNTLYQTLSYAEVAKKHGTSEDQVRDIIQRSIVRLREWREQNRPKPHLDDKIMVSWNGLMINALAQASASLPSERYTVAGRCRQLAERAVQFIRSDMYDETTGTLVRSWREGKGPTAQADDYAFLIQALIRMYSITGQEIHLLWAIQLQEKMDELFEDKQGGGYWASEEDELVLVRMKESQDGAEPAALSVAVHNLFALAHYCSDRYRDYRDKAERVLKSNEAMLKQAPFVFATAVAGGDDAVRGMQEYVITGASDSTFVRAMIQTLHATRYIPNKVVIYIDPSNPPTVLARYNAVVKDIVEGIERDRSAGKDTNENLRICRDFACGLPIFDVEQAKKEILA</sequence>
<name>A0A8K0NQ06_9TREE</name>
<dbReference type="InterPro" id="IPR004879">
    <property type="entry name" value="Ssp411-like_TRX"/>
</dbReference>
<gene>
    <name evidence="2" type="ORF">FFLO_06921</name>
</gene>
<dbReference type="GO" id="GO:0005975">
    <property type="term" value="P:carbohydrate metabolic process"/>
    <property type="evidence" value="ECO:0007669"/>
    <property type="project" value="InterPro"/>
</dbReference>
<dbReference type="SUPFAM" id="SSF48208">
    <property type="entry name" value="Six-hairpin glycosidases"/>
    <property type="match status" value="1"/>
</dbReference>
<dbReference type="PIRSF" id="PIRSF006402">
    <property type="entry name" value="UCP006402_thioredoxin"/>
    <property type="match status" value="1"/>
</dbReference>
<dbReference type="PANTHER" id="PTHR42899">
    <property type="entry name" value="SPERMATOGENESIS-ASSOCIATED PROTEIN 20"/>
    <property type="match status" value="1"/>
</dbReference>
<dbReference type="Pfam" id="PF03190">
    <property type="entry name" value="Thioredox_DsbH"/>
    <property type="match status" value="1"/>
</dbReference>
<evidence type="ECO:0000259" key="1">
    <source>
        <dbReference type="Pfam" id="PF03190"/>
    </source>
</evidence>
<dbReference type="CDD" id="cd02955">
    <property type="entry name" value="SSP411"/>
    <property type="match status" value="1"/>
</dbReference>
<feature type="domain" description="Spermatogenesis-associated protein 20-like TRX" evidence="1">
    <location>
        <begin position="94"/>
        <end position="250"/>
    </location>
</feature>
<evidence type="ECO:0000313" key="2">
    <source>
        <dbReference type="EMBL" id="KAG7527452.1"/>
    </source>
</evidence>
<dbReference type="Proteomes" id="UP000812966">
    <property type="component" value="Unassembled WGS sequence"/>
</dbReference>
<dbReference type="Gene3D" id="1.50.10.10">
    <property type="match status" value="1"/>
</dbReference>